<dbReference type="PANTHER" id="PTHR22596:SF7">
    <property type="entry name" value="PEPTIDASE S1 DOMAIN-CONTAINING PROTEIN"/>
    <property type="match status" value="1"/>
</dbReference>
<dbReference type="Gene3D" id="2.40.10.10">
    <property type="entry name" value="Trypsin-like serine proteases"/>
    <property type="match status" value="2"/>
</dbReference>
<organism evidence="4 5">
    <name type="scientific">Caenorhabditis japonica</name>
    <dbReference type="NCBI Taxonomy" id="281687"/>
    <lineage>
        <taxon>Eukaryota</taxon>
        <taxon>Metazoa</taxon>
        <taxon>Ecdysozoa</taxon>
        <taxon>Nematoda</taxon>
        <taxon>Chromadorea</taxon>
        <taxon>Rhabditida</taxon>
        <taxon>Rhabditina</taxon>
        <taxon>Rhabditomorpha</taxon>
        <taxon>Rhabditoidea</taxon>
        <taxon>Rhabditidae</taxon>
        <taxon>Peloderinae</taxon>
        <taxon>Caenorhabditis</taxon>
    </lineage>
</organism>
<dbReference type="PANTHER" id="PTHR22596">
    <property type="entry name" value="TRYPSIN-LIKE PROTEASE PROTEIN 6"/>
    <property type="match status" value="1"/>
</dbReference>
<dbReference type="GO" id="GO:0004252">
    <property type="term" value="F:serine-type endopeptidase activity"/>
    <property type="evidence" value="ECO:0007669"/>
    <property type="project" value="InterPro"/>
</dbReference>
<dbReference type="SMART" id="SM00020">
    <property type="entry name" value="Tryp_SPc"/>
    <property type="match status" value="1"/>
</dbReference>
<keyword evidence="5" id="KW-1185">Reference proteome</keyword>
<dbReference type="AlphaFoldDB" id="A0A8R1HSB1"/>
<evidence type="ECO:0000259" key="3">
    <source>
        <dbReference type="PROSITE" id="PS50240"/>
    </source>
</evidence>
<feature type="compositionally biased region" description="Polar residues" evidence="1">
    <location>
        <begin position="153"/>
        <end position="165"/>
    </location>
</feature>
<evidence type="ECO:0000313" key="5">
    <source>
        <dbReference type="Proteomes" id="UP000005237"/>
    </source>
</evidence>
<keyword evidence="2" id="KW-0812">Transmembrane</keyword>
<dbReference type="PRINTS" id="PR00722">
    <property type="entry name" value="CHYMOTRYPSIN"/>
</dbReference>
<evidence type="ECO:0000313" key="4">
    <source>
        <dbReference type="EnsemblMetazoa" id="CJA10292a.1"/>
    </source>
</evidence>
<dbReference type="EnsemblMetazoa" id="CJA10292a.1">
    <property type="protein sequence ID" value="CJA10292a.1"/>
    <property type="gene ID" value="WBGene00129496"/>
</dbReference>
<dbReference type="SUPFAM" id="SSF50494">
    <property type="entry name" value="Trypsin-like serine proteases"/>
    <property type="match status" value="2"/>
</dbReference>
<dbReference type="InterPro" id="IPR043504">
    <property type="entry name" value="Peptidase_S1_PA_chymotrypsin"/>
</dbReference>
<name>A0A8R1HSB1_CAEJA</name>
<feature type="region of interest" description="Disordered" evidence="1">
    <location>
        <begin position="136"/>
        <end position="165"/>
    </location>
</feature>
<reference evidence="4" key="2">
    <citation type="submission" date="2022-06" db="UniProtKB">
        <authorList>
            <consortium name="EnsemblMetazoa"/>
        </authorList>
    </citation>
    <scope>IDENTIFICATION</scope>
    <source>
        <strain evidence="4">DF5081</strain>
    </source>
</reference>
<evidence type="ECO:0000256" key="1">
    <source>
        <dbReference type="SAM" id="MobiDB-lite"/>
    </source>
</evidence>
<feature type="compositionally biased region" description="Basic and acidic residues" evidence="1">
    <location>
        <begin position="508"/>
        <end position="517"/>
    </location>
</feature>
<dbReference type="PROSITE" id="PS50240">
    <property type="entry name" value="TRYPSIN_DOM"/>
    <property type="match status" value="1"/>
</dbReference>
<reference evidence="5" key="1">
    <citation type="submission" date="2010-08" db="EMBL/GenBank/DDBJ databases">
        <authorList>
            <consortium name="Caenorhabditis japonica Sequencing Consortium"/>
            <person name="Wilson R.K."/>
        </authorList>
    </citation>
    <scope>NUCLEOTIDE SEQUENCE [LARGE SCALE GENOMIC DNA]</scope>
    <source>
        <strain evidence="5">DF5081</strain>
    </source>
</reference>
<dbReference type="Proteomes" id="UP000005237">
    <property type="component" value="Unassembled WGS sequence"/>
</dbReference>
<feature type="region of interest" description="Disordered" evidence="1">
    <location>
        <begin position="481"/>
        <end position="517"/>
    </location>
</feature>
<dbReference type="InterPro" id="IPR009003">
    <property type="entry name" value="Peptidase_S1_PA"/>
</dbReference>
<dbReference type="InterPro" id="IPR005514">
    <property type="entry name" value="DUF316"/>
</dbReference>
<dbReference type="InterPro" id="IPR001314">
    <property type="entry name" value="Peptidase_S1A"/>
</dbReference>
<accession>A0A8R1HSB1</accession>
<feature type="transmembrane region" description="Helical" evidence="2">
    <location>
        <begin position="523"/>
        <end position="551"/>
    </location>
</feature>
<feature type="domain" description="Peptidase S1" evidence="3">
    <location>
        <begin position="185"/>
        <end position="465"/>
    </location>
</feature>
<dbReference type="Pfam" id="PF03761">
    <property type="entry name" value="DUF316"/>
    <property type="match status" value="1"/>
</dbReference>
<protein>
    <submittedName>
        <fullName evidence="4">Peptidase S1 domain-containing protein</fullName>
    </submittedName>
</protein>
<proteinExistence type="predicted"/>
<dbReference type="InterPro" id="IPR001254">
    <property type="entry name" value="Trypsin_dom"/>
</dbReference>
<keyword evidence="2" id="KW-1133">Transmembrane helix</keyword>
<dbReference type="GO" id="GO:0006508">
    <property type="term" value="P:proteolysis"/>
    <property type="evidence" value="ECO:0007669"/>
    <property type="project" value="InterPro"/>
</dbReference>
<sequence length="552" mass="59843">MWQIAAELTYSTLANTTDISLDKSSAEGAGVLRHETIMCAGSMKSAGVPQFFVAADPYHKTVACSGDSGGGAVAKINQRTTVVGVLSQTTCDMQGRRIGPESGEIYASVAYYSTLVCQMTGVCGSGEYDKYHEGYGRKSQLATRPPVPGRPATQDSNGNIVNGDSNDSSDFFGWELVDGAMQAKVYNGREVERLEAPWTVLLKMENVNITGNLRTVSSTMCSGTVISPRHILTSTHCFALFDEKIGWSGLKDGVLEWDKCEKDHYHITDPYILGNTYIMGDDAEQLDKYPEKVTLVNGCQLKNMRKDIAMLQIDDFAIVHLFTELSFSDRVQQACVSNTQADHKLEMTLDYYGFGTKPNTTDITLDKPSPRSTGVLRHETIMCAKSMKSAGIPHFFIAADPNHTTIACSGDSGGGAVAKINQRTTVVGVLSQTTCDIQGKRIGPESAEVYASVAYYSTLVCQMTGVCGSGEYDKYHQGYVRKSQPATRPPVPPGPATRDSNGNIVIPDKPKIQNDDSKESSDLFGWALVNGAMQGFSALVFQFMICILIVLG</sequence>
<keyword evidence="2" id="KW-0472">Membrane</keyword>
<evidence type="ECO:0000256" key="2">
    <source>
        <dbReference type="SAM" id="Phobius"/>
    </source>
</evidence>